<dbReference type="Proteomes" id="UP000825729">
    <property type="component" value="Unassembled WGS sequence"/>
</dbReference>
<dbReference type="Pfam" id="PF05910">
    <property type="entry name" value="DUF868"/>
    <property type="match status" value="1"/>
</dbReference>
<accession>A0AAV7EI40</accession>
<sequence length="266" mass="29867">MQDAFPSLPIFSSPRLLDDGTANRGGNSSVMSIYQTKLLGHHRNVTVVWSKTIVNHSVSIAIENSQSEEQSSCKIELKPWPFSSKKGLKSLEVDQKKVEIFWDLRFAKFSSGSEPTSDFYVAVVCEAEVVLLLGDCNKEAFARTKSRPSLVDAVLVSKRENICGKRSFTTRANFGNGHKSHDITVENSVSEMWISVDGKVLIHVTNLKWKFRGNETILVDKLPVKVCWDVYSWLFSAPGSAHGLFMFKIGGPELWRQVVFFKSFDV</sequence>
<dbReference type="PANTHER" id="PTHR31972">
    <property type="entry name" value="EXPRESSED PROTEIN"/>
    <property type="match status" value="1"/>
</dbReference>
<dbReference type="InterPro" id="IPR008586">
    <property type="entry name" value="DUF868_pln"/>
</dbReference>
<comment type="caution">
    <text evidence="1">The sequence shown here is derived from an EMBL/GenBank/DDBJ whole genome shotgun (WGS) entry which is preliminary data.</text>
</comment>
<dbReference type="PANTHER" id="PTHR31972:SF2">
    <property type="entry name" value="DUF868 FAMILY PROTEIN (DUF868)"/>
    <property type="match status" value="1"/>
</dbReference>
<keyword evidence="2" id="KW-1185">Reference proteome</keyword>
<name>A0AAV7EI40_ARIFI</name>
<evidence type="ECO:0000313" key="2">
    <source>
        <dbReference type="Proteomes" id="UP000825729"/>
    </source>
</evidence>
<evidence type="ECO:0000313" key="1">
    <source>
        <dbReference type="EMBL" id="KAG9448515.1"/>
    </source>
</evidence>
<dbReference type="EMBL" id="JAINDJ010000004">
    <property type="protein sequence ID" value="KAG9448515.1"/>
    <property type="molecule type" value="Genomic_DNA"/>
</dbReference>
<protein>
    <submittedName>
        <fullName evidence="1">Uncharacterized protein</fullName>
    </submittedName>
</protein>
<organism evidence="1 2">
    <name type="scientific">Aristolochia fimbriata</name>
    <name type="common">White veined hardy Dutchman's pipe vine</name>
    <dbReference type="NCBI Taxonomy" id="158543"/>
    <lineage>
        <taxon>Eukaryota</taxon>
        <taxon>Viridiplantae</taxon>
        <taxon>Streptophyta</taxon>
        <taxon>Embryophyta</taxon>
        <taxon>Tracheophyta</taxon>
        <taxon>Spermatophyta</taxon>
        <taxon>Magnoliopsida</taxon>
        <taxon>Magnoliidae</taxon>
        <taxon>Piperales</taxon>
        <taxon>Aristolochiaceae</taxon>
        <taxon>Aristolochia</taxon>
    </lineage>
</organism>
<reference evidence="1 2" key="1">
    <citation type="submission" date="2021-07" db="EMBL/GenBank/DDBJ databases">
        <title>The Aristolochia fimbriata genome: insights into angiosperm evolution, floral development and chemical biosynthesis.</title>
        <authorList>
            <person name="Jiao Y."/>
        </authorList>
    </citation>
    <scope>NUCLEOTIDE SEQUENCE [LARGE SCALE GENOMIC DNA]</scope>
    <source>
        <strain evidence="1">IBCAS-2021</strain>
        <tissue evidence="1">Leaf</tissue>
    </source>
</reference>
<gene>
    <name evidence="1" type="ORF">H6P81_008480</name>
</gene>
<proteinExistence type="predicted"/>
<dbReference type="AlphaFoldDB" id="A0AAV7EI40"/>